<gene>
    <name evidence="1" type="ORF">JI435_411500</name>
</gene>
<evidence type="ECO:0000313" key="1">
    <source>
        <dbReference type="EMBL" id="QRC98111.1"/>
    </source>
</evidence>
<dbReference type="Proteomes" id="UP000663193">
    <property type="component" value="Chromosome 8"/>
</dbReference>
<dbReference type="AlphaFoldDB" id="A0A7U2F3N2"/>
<organism evidence="1 2">
    <name type="scientific">Phaeosphaeria nodorum (strain SN15 / ATCC MYA-4574 / FGSC 10173)</name>
    <name type="common">Glume blotch fungus</name>
    <name type="synonym">Parastagonospora nodorum</name>
    <dbReference type="NCBI Taxonomy" id="321614"/>
    <lineage>
        <taxon>Eukaryota</taxon>
        <taxon>Fungi</taxon>
        <taxon>Dikarya</taxon>
        <taxon>Ascomycota</taxon>
        <taxon>Pezizomycotina</taxon>
        <taxon>Dothideomycetes</taxon>
        <taxon>Pleosporomycetidae</taxon>
        <taxon>Pleosporales</taxon>
        <taxon>Pleosporineae</taxon>
        <taxon>Phaeosphaeriaceae</taxon>
        <taxon>Parastagonospora</taxon>
    </lineage>
</organism>
<dbReference type="VEuPathDB" id="FungiDB:JI435_411500"/>
<reference evidence="2" key="1">
    <citation type="journal article" date="2021" name="BMC Genomics">
        <title>Chromosome-level genome assembly and manually-curated proteome of model necrotroph Parastagonospora nodorum Sn15 reveals a genome-wide trove of candidate effector homologs, and redundancy of virulence-related functions within an accessory chromosome.</title>
        <authorList>
            <person name="Bertazzoni S."/>
            <person name="Jones D.A.B."/>
            <person name="Phan H.T."/>
            <person name="Tan K.-C."/>
            <person name="Hane J.K."/>
        </authorList>
    </citation>
    <scope>NUCLEOTIDE SEQUENCE [LARGE SCALE GENOMIC DNA]</scope>
    <source>
        <strain evidence="2">SN15 / ATCC MYA-4574 / FGSC 10173)</strain>
    </source>
</reference>
<name>A0A7U2F3N2_PHANO</name>
<accession>A0A7U2F3N2</accession>
<evidence type="ECO:0000313" key="2">
    <source>
        <dbReference type="Proteomes" id="UP000663193"/>
    </source>
</evidence>
<proteinExistence type="predicted"/>
<keyword evidence="2" id="KW-1185">Reference proteome</keyword>
<dbReference type="EMBL" id="CP069030">
    <property type="protein sequence ID" value="QRC98111.1"/>
    <property type="molecule type" value="Genomic_DNA"/>
</dbReference>
<protein>
    <submittedName>
        <fullName evidence="1">Uncharacterized protein</fullName>
    </submittedName>
</protein>
<sequence length="55" mass="6461">MKLHVNCKDRWLALGSRDIQFYGHRRHPGIHTHGHGTIEQKNSPDGIRVKEEKEF</sequence>